<evidence type="ECO:0000313" key="3">
    <source>
        <dbReference type="Proteomes" id="UP000188268"/>
    </source>
</evidence>
<sequence>MKINSTQRRHPRKTALYPALEL</sequence>
<keyword evidence="3" id="KW-1185">Reference proteome</keyword>
<dbReference type="EMBL" id="AWWV01004779">
    <property type="protein sequence ID" value="OMP06805.1"/>
    <property type="molecule type" value="Genomic_DNA"/>
</dbReference>
<gene>
    <name evidence="2" type="ORF">CCACVL1_01438</name>
</gene>
<organism evidence="2 3">
    <name type="scientific">Corchorus capsularis</name>
    <name type="common">Jute</name>
    <dbReference type="NCBI Taxonomy" id="210143"/>
    <lineage>
        <taxon>Eukaryota</taxon>
        <taxon>Viridiplantae</taxon>
        <taxon>Streptophyta</taxon>
        <taxon>Embryophyta</taxon>
        <taxon>Tracheophyta</taxon>
        <taxon>Spermatophyta</taxon>
        <taxon>Magnoliopsida</taxon>
        <taxon>eudicotyledons</taxon>
        <taxon>Gunneridae</taxon>
        <taxon>Pentapetalae</taxon>
        <taxon>rosids</taxon>
        <taxon>malvids</taxon>
        <taxon>Malvales</taxon>
        <taxon>Malvaceae</taxon>
        <taxon>Grewioideae</taxon>
        <taxon>Apeibeae</taxon>
        <taxon>Corchorus</taxon>
    </lineage>
</organism>
<dbReference type="Proteomes" id="UP000188268">
    <property type="component" value="Unassembled WGS sequence"/>
</dbReference>
<name>A0A1R3KI94_COCAP</name>
<evidence type="ECO:0000256" key="1">
    <source>
        <dbReference type="SAM" id="MobiDB-lite"/>
    </source>
</evidence>
<comment type="caution">
    <text evidence="2">The sequence shown here is derived from an EMBL/GenBank/DDBJ whole genome shotgun (WGS) entry which is preliminary data.</text>
</comment>
<proteinExistence type="predicted"/>
<reference evidence="2 3" key="1">
    <citation type="submission" date="2013-09" db="EMBL/GenBank/DDBJ databases">
        <title>Corchorus capsularis genome sequencing.</title>
        <authorList>
            <person name="Alam M."/>
            <person name="Haque M.S."/>
            <person name="Islam M.S."/>
            <person name="Emdad E.M."/>
            <person name="Islam M.M."/>
            <person name="Ahmed B."/>
            <person name="Halim A."/>
            <person name="Hossen Q.M.M."/>
            <person name="Hossain M.Z."/>
            <person name="Ahmed R."/>
            <person name="Khan M.M."/>
            <person name="Islam R."/>
            <person name="Rashid M.M."/>
            <person name="Khan S.A."/>
            <person name="Rahman M.S."/>
            <person name="Alam M."/>
        </authorList>
    </citation>
    <scope>NUCLEOTIDE SEQUENCE [LARGE SCALE GENOMIC DNA]</scope>
    <source>
        <strain evidence="3">cv. CVL-1</strain>
        <tissue evidence="2">Whole seedling</tissue>
    </source>
</reference>
<feature type="region of interest" description="Disordered" evidence="1">
    <location>
        <begin position="1"/>
        <end position="22"/>
    </location>
</feature>
<dbReference type="AlphaFoldDB" id="A0A1R3KI94"/>
<protein>
    <submittedName>
        <fullName evidence="2">Uncharacterized protein</fullName>
    </submittedName>
</protein>
<accession>A0A1R3KI94</accession>
<evidence type="ECO:0000313" key="2">
    <source>
        <dbReference type="EMBL" id="OMP06805.1"/>
    </source>
</evidence>
<dbReference type="Gramene" id="OMP06805">
    <property type="protein sequence ID" value="OMP06805"/>
    <property type="gene ID" value="CCACVL1_01438"/>
</dbReference>